<dbReference type="Gene3D" id="2.60.40.1180">
    <property type="entry name" value="Golgi alpha-mannosidase II"/>
    <property type="match status" value="1"/>
</dbReference>
<dbReference type="GO" id="GO:0008422">
    <property type="term" value="F:beta-glucosidase activity"/>
    <property type="evidence" value="ECO:0007669"/>
    <property type="project" value="TreeGrafter"/>
</dbReference>
<dbReference type="Proteomes" id="UP000011087">
    <property type="component" value="Unassembled WGS sequence"/>
</dbReference>
<dbReference type="OrthoDB" id="9971853at2759"/>
<dbReference type="EnsemblProtists" id="EKX40372">
    <property type="protein sequence ID" value="EKX40372"/>
    <property type="gene ID" value="GUITHDRAFT_48709"/>
</dbReference>
<dbReference type="PANTHER" id="PTHR31308:SF5">
    <property type="entry name" value="ERGOSTERYL-BETA-GLUCOSIDASE"/>
    <property type="match status" value="1"/>
</dbReference>
<dbReference type="GO" id="GO:0016042">
    <property type="term" value="P:lipid catabolic process"/>
    <property type="evidence" value="ECO:0007669"/>
    <property type="project" value="UniProtKB-ARBA"/>
</dbReference>
<dbReference type="Gene3D" id="3.20.20.80">
    <property type="entry name" value="Glycosidases"/>
    <property type="match status" value="1"/>
</dbReference>
<dbReference type="PANTHER" id="PTHR31308">
    <property type="match status" value="1"/>
</dbReference>
<reference evidence="9" key="2">
    <citation type="submission" date="2012-11" db="EMBL/GenBank/DDBJ databases">
        <authorList>
            <person name="Kuo A."/>
            <person name="Curtis B.A."/>
            <person name="Tanifuji G."/>
            <person name="Burki F."/>
            <person name="Gruber A."/>
            <person name="Irimia M."/>
            <person name="Maruyama S."/>
            <person name="Arias M.C."/>
            <person name="Ball S.G."/>
            <person name="Gile G.H."/>
            <person name="Hirakawa Y."/>
            <person name="Hopkins J.F."/>
            <person name="Rensing S.A."/>
            <person name="Schmutz J."/>
            <person name="Symeonidi A."/>
            <person name="Elias M."/>
            <person name="Eveleigh R.J."/>
            <person name="Herman E.K."/>
            <person name="Klute M.J."/>
            <person name="Nakayama T."/>
            <person name="Obornik M."/>
            <person name="Reyes-Prieto A."/>
            <person name="Armbrust E.V."/>
            <person name="Aves S.J."/>
            <person name="Beiko R.G."/>
            <person name="Coutinho P."/>
            <person name="Dacks J.B."/>
            <person name="Durnford D.G."/>
            <person name="Fast N.M."/>
            <person name="Green B.R."/>
            <person name="Grisdale C."/>
            <person name="Hempe F."/>
            <person name="Henrissat B."/>
            <person name="Hoppner M.P."/>
            <person name="Ishida K.-I."/>
            <person name="Kim E."/>
            <person name="Koreny L."/>
            <person name="Kroth P.G."/>
            <person name="Liu Y."/>
            <person name="Malik S.-B."/>
            <person name="Maier U.G."/>
            <person name="McRose D."/>
            <person name="Mock T."/>
            <person name="Neilson J.A."/>
            <person name="Onodera N.T."/>
            <person name="Poole A.M."/>
            <person name="Pritham E.J."/>
            <person name="Richards T.A."/>
            <person name="Rocap G."/>
            <person name="Roy S.W."/>
            <person name="Sarai C."/>
            <person name="Schaack S."/>
            <person name="Shirato S."/>
            <person name="Slamovits C.H."/>
            <person name="Spencer D.F."/>
            <person name="Suzuki S."/>
            <person name="Worden A.Z."/>
            <person name="Zauner S."/>
            <person name="Barry K."/>
            <person name="Bell C."/>
            <person name="Bharti A.K."/>
            <person name="Crow J.A."/>
            <person name="Grimwood J."/>
            <person name="Kramer R."/>
            <person name="Lindquist E."/>
            <person name="Lucas S."/>
            <person name="Salamov A."/>
            <person name="McFadden G.I."/>
            <person name="Lane C.E."/>
            <person name="Keeling P.J."/>
            <person name="Gray M.W."/>
            <person name="Grigoriev I.V."/>
            <person name="Archibald J.M."/>
        </authorList>
    </citation>
    <scope>NUCLEOTIDE SEQUENCE</scope>
    <source>
        <strain evidence="9">CCMP2712</strain>
    </source>
</reference>
<dbReference type="OMA" id="AACRYFA"/>
<evidence type="ECO:0000313" key="8">
    <source>
        <dbReference type="EnsemblProtists" id="EKX40372"/>
    </source>
</evidence>
<evidence type="ECO:0000256" key="1">
    <source>
        <dbReference type="ARBA" id="ARBA00005641"/>
    </source>
</evidence>
<feature type="non-terminal residue" evidence="7">
    <location>
        <position position="589"/>
    </location>
</feature>
<dbReference type="Pfam" id="PF00150">
    <property type="entry name" value="Cellulase"/>
    <property type="match status" value="1"/>
</dbReference>
<keyword evidence="9" id="KW-1185">Reference proteome</keyword>
<dbReference type="InterPro" id="IPR052066">
    <property type="entry name" value="Glycosphingolipid_Hydrolases"/>
</dbReference>
<dbReference type="PaxDb" id="55529-EKX40372"/>
<evidence type="ECO:0000313" key="7">
    <source>
        <dbReference type="EMBL" id="EKX40372.1"/>
    </source>
</evidence>
<dbReference type="GO" id="GO:1901136">
    <property type="term" value="P:carbohydrate derivative catabolic process"/>
    <property type="evidence" value="ECO:0007669"/>
    <property type="project" value="UniProtKB-ARBA"/>
</dbReference>
<dbReference type="GO" id="GO:0000272">
    <property type="term" value="P:polysaccharide catabolic process"/>
    <property type="evidence" value="ECO:0007669"/>
    <property type="project" value="InterPro"/>
</dbReference>
<dbReference type="AlphaFoldDB" id="L1IWA9"/>
<dbReference type="InterPro" id="IPR013780">
    <property type="entry name" value="Glyco_hydro_b"/>
</dbReference>
<dbReference type="Pfam" id="PF18564">
    <property type="entry name" value="Glyco_hydro_5_C"/>
    <property type="match status" value="1"/>
</dbReference>
<reference evidence="7 9" key="1">
    <citation type="journal article" date="2012" name="Nature">
        <title>Algal genomes reveal evolutionary mosaicism and the fate of nucleomorphs.</title>
        <authorList>
            <consortium name="DOE Joint Genome Institute"/>
            <person name="Curtis B.A."/>
            <person name="Tanifuji G."/>
            <person name="Burki F."/>
            <person name="Gruber A."/>
            <person name="Irimia M."/>
            <person name="Maruyama S."/>
            <person name="Arias M.C."/>
            <person name="Ball S.G."/>
            <person name="Gile G.H."/>
            <person name="Hirakawa Y."/>
            <person name="Hopkins J.F."/>
            <person name="Kuo A."/>
            <person name="Rensing S.A."/>
            <person name="Schmutz J."/>
            <person name="Symeonidi A."/>
            <person name="Elias M."/>
            <person name="Eveleigh R.J."/>
            <person name="Herman E.K."/>
            <person name="Klute M.J."/>
            <person name="Nakayama T."/>
            <person name="Obornik M."/>
            <person name="Reyes-Prieto A."/>
            <person name="Armbrust E.V."/>
            <person name="Aves S.J."/>
            <person name="Beiko R.G."/>
            <person name="Coutinho P."/>
            <person name="Dacks J.B."/>
            <person name="Durnford D.G."/>
            <person name="Fast N.M."/>
            <person name="Green B.R."/>
            <person name="Grisdale C.J."/>
            <person name="Hempel F."/>
            <person name="Henrissat B."/>
            <person name="Hoppner M.P."/>
            <person name="Ishida K."/>
            <person name="Kim E."/>
            <person name="Koreny L."/>
            <person name="Kroth P.G."/>
            <person name="Liu Y."/>
            <person name="Malik S.B."/>
            <person name="Maier U.G."/>
            <person name="McRose D."/>
            <person name="Mock T."/>
            <person name="Neilson J.A."/>
            <person name="Onodera N.T."/>
            <person name="Poole A.M."/>
            <person name="Pritham E.J."/>
            <person name="Richards T.A."/>
            <person name="Rocap G."/>
            <person name="Roy S.W."/>
            <person name="Sarai C."/>
            <person name="Schaack S."/>
            <person name="Shirato S."/>
            <person name="Slamovits C.H."/>
            <person name="Spencer D.F."/>
            <person name="Suzuki S."/>
            <person name="Worden A.Z."/>
            <person name="Zauner S."/>
            <person name="Barry K."/>
            <person name="Bell C."/>
            <person name="Bharti A.K."/>
            <person name="Crow J.A."/>
            <person name="Grimwood J."/>
            <person name="Kramer R."/>
            <person name="Lindquist E."/>
            <person name="Lucas S."/>
            <person name="Salamov A."/>
            <person name="McFadden G.I."/>
            <person name="Lane C.E."/>
            <person name="Keeling P.J."/>
            <person name="Gray M.W."/>
            <person name="Grigoriev I.V."/>
            <person name="Archibald J.M."/>
        </authorList>
    </citation>
    <scope>NUCLEOTIDE SEQUENCE</scope>
    <source>
        <strain evidence="7 9">CCMP2712</strain>
    </source>
</reference>
<keyword evidence="3 4" id="KW-0326">Glycosidase</keyword>
<feature type="domain" description="Glycoside hydrolase family 5 C-terminal" evidence="6">
    <location>
        <begin position="543"/>
        <end position="589"/>
    </location>
</feature>
<dbReference type="InterPro" id="IPR001547">
    <property type="entry name" value="Glyco_hydro_5"/>
</dbReference>
<name>L1IWA9_GUITC</name>
<sequence length="589" mass="67220">DGEWLKDSENRRVLLRGVNLGGSSKMPVGLRTNDASGLERKGITFVGRPFPLEEADEHLERLACWGLTFLRFLVTWEAVEHEGPGVYDREYLTYVRDVIRKAGQHGISVFVDPHQDVWSRWTGGDGAPAWTLDAAGFEVSRLHESGAAFTHQHHGDPLPSMMWIPNHMRLAAGTMFTLFFGGRDFAPLLTVEGKNIQDWLQEHYIRAMVALAETLRDEPNVLGFDTLNEPNLGMIGWEDVRRKSAYLKHGWCASWFESFQLGEGKALAVDYYYPSYVWNGKKTLNAGRVRAWREGRECVWKQHGVWDVDERGEAVLLKPHYFQEVRGRKVNAMGDYFVPFLRRFMTAIRKASPGSFIFIDRDTDFEDPTAEHCPRFSQRSEGGIIWAPHWYDVVPLVAKSFRSWVGLAHFEEKVNPYKPPIVLGKERVAQENAAKLKALKKIARGIRRRGCPTIIGEIGIPFNMNDGESFRTNDFNLQISAMDSSLRAVEEALVHATIWNYTPDNCNRYGDGWNGEDLSVYCADQVFCCYVFSGGRALPAVIRPYPMRTAGEPKELRFEVKSRRFVFSFCHDPESSAPTIIFLPYFQYP</sequence>
<dbReference type="KEGG" id="gtt:GUITHDRAFT_48709"/>
<feature type="domain" description="Glycoside hydrolase family 5" evidence="5">
    <location>
        <begin position="48"/>
        <end position="122"/>
    </location>
</feature>
<dbReference type="RefSeq" id="XP_005827352.1">
    <property type="nucleotide sequence ID" value="XM_005827295.1"/>
</dbReference>
<dbReference type="STRING" id="905079.L1IWA9"/>
<proteinExistence type="inferred from homology"/>
<dbReference type="InterPro" id="IPR041036">
    <property type="entry name" value="GH5_C"/>
</dbReference>
<organism evidence="7">
    <name type="scientific">Guillardia theta (strain CCMP2712)</name>
    <name type="common">Cryptophyte</name>
    <dbReference type="NCBI Taxonomy" id="905079"/>
    <lineage>
        <taxon>Eukaryota</taxon>
        <taxon>Cryptophyceae</taxon>
        <taxon>Pyrenomonadales</taxon>
        <taxon>Geminigeraceae</taxon>
        <taxon>Guillardia</taxon>
    </lineage>
</organism>
<dbReference type="EMBL" id="JH993032">
    <property type="protein sequence ID" value="EKX40372.1"/>
    <property type="molecule type" value="Genomic_DNA"/>
</dbReference>
<keyword evidence="2 4" id="KW-0378">Hydrolase</keyword>
<dbReference type="PROSITE" id="PS00659">
    <property type="entry name" value="GLYCOSYL_HYDROL_F5"/>
    <property type="match status" value="1"/>
</dbReference>
<evidence type="ECO:0000313" key="9">
    <source>
        <dbReference type="Proteomes" id="UP000011087"/>
    </source>
</evidence>
<evidence type="ECO:0000259" key="5">
    <source>
        <dbReference type="Pfam" id="PF00150"/>
    </source>
</evidence>
<reference evidence="8" key="3">
    <citation type="submission" date="2015-06" db="UniProtKB">
        <authorList>
            <consortium name="EnsemblProtists"/>
        </authorList>
    </citation>
    <scope>IDENTIFICATION</scope>
</reference>
<evidence type="ECO:0000256" key="3">
    <source>
        <dbReference type="ARBA" id="ARBA00023295"/>
    </source>
</evidence>
<dbReference type="InterPro" id="IPR017853">
    <property type="entry name" value="GH"/>
</dbReference>
<evidence type="ECO:0008006" key="10">
    <source>
        <dbReference type="Google" id="ProtNLM"/>
    </source>
</evidence>
<feature type="non-terminal residue" evidence="7">
    <location>
        <position position="1"/>
    </location>
</feature>
<comment type="similarity">
    <text evidence="1 4">Belongs to the glycosyl hydrolase 5 (cellulase A) family.</text>
</comment>
<evidence type="ECO:0000259" key="6">
    <source>
        <dbReference type="Pfam" id="PF18564"/>
    </source>
</evidence>
<dbReference type="eggNOG" id="ENOG502QPU8">
    <property type="taxonomic scope" value="Eukaryota"/>
</dbReference>
<gene>
    <name evidence="7" type="ORF">GUITHDRAFT_48709</name>
</gene>
<evidence type="ECO:0000256" key="4">
    <source>
        <dbReference type="RuleBase" id="RU361153"/>
    </source>
</evidence>
<dbReference type="HOGENOM" id="CLU_009024_1_0_1"/>
<accession>L1IWA9</accession>
<dbReference type="InterPro" id="IPR018087">
    <property type="entry name" value="Glyco_hydro_5_CS"/>
</dbReference>
<dbReference type="GeneID" id="17297099"/>
<dbReference type="SUPFAM" id="SSF51445">
    <property type="entry name" value="(Trans)glycosidases"/>
    <property type="match status" value="1"/>
</dbReference>
<evidence type="ECO:0000256" key="2">
    <source>
        <dbReference type="ARBA" id="ARBA00022801"/>
    </source>
</evidence>
<protein>
    <recommendedName>
        <fullName evidence="10">Glycoside hydrolase family 5 domain-containing protein</fullName>
    </recommendedName>
</protein>